<proteinExistence type="predicted"/>
<evidence type="ECO:0000313" key="3">
    <source>
        <dbReference type="Proteomes" id="UP001596043"/>
    </source>
</evidence>
<dbReference type="Pfam" id="PF14213">
    <property type="entry name" value="DUF4325"/>
    <property type="match status" value="1"/>
</dbReference>
<sequence length="102" mass="11521">MDSIIVFDIIHGNFAVTTDDGNSIFAIVDNYLEKKEKVTLDFKGISIVTTAFLNAAIGQLYHKFSSEDISPYLILSNVDDEDLILFKKVTNRAKQYFAHKES</sequence>
<name>A0ABV9I0H7_9FLAO</name>
<feature type="domain" description="DUF4325" evidence="1">
    <location>
        <begin position="20"/>
        <end position="82"/>
    </location>
</feature>
<evidence type="ECO:0000313" key="2">
    <source>
        <dbReference type="EMBL" id="MFC4635131.1"/>
    </source>
</evidence>
<gene>
    <name evidence="2" type="ORF">ACFO3O_14555</name>
</gene>
<keyword evidence="3" id="KW-1185">Reference proteome</keyword>
<dbReference type="InterPro" id="IPR025474">
    <property type="entry name" value="DUF4325"/>
</dbReference>
<dbReference type="RefSeq" id="WP_379980057.1">
    <property type="nucleotide sequence ID" value="NZ_JBHSFV010000009.1"/>
</dbReference>
<accession>A0ABV9I0H7</accession>
<reference evidence="3" key="1">
    <citation type="journal article" date="2019" name="Int. J. Syst. Evol. Microbiol.">
        <title>The Global Catalogue of Microorganisms (GCM) 10K type strain sequencing project: providing services to taxonomists for standard genome sequencing and annotation.</title>
        <authorList>
            <consortium name="The Broad Institute Genomics Platform"/>
            <consortium name="The Broad Institute Genome Sequencing Center for Infectious Disease"/>
            <person name="Wu L."/>
            <person name="Ma J."/>
        </authorList>
    </citation>
    <scope>NUCLEOTIDE SEQUENCE [LARGE SCALE GENOMIC DNA]</scope>
    <source>
        <strain evidence="3">YJ-61-S</strain>
    </source>
</reference>
<dbReference type="EMBL" id="JBHSFV010000009">
    <property type="protein sequence ID" value="MFC4635131.1"/>
    <property type="molecule type" value="Genomic_DNA"/>
</dbReference>
<organism evidence="2 3">
    <name type="scientific">Dokdonia ponticola</name>
    <dbReference type="NCBI Taxonomy" id="2041041"/>
    <lineage>
        <taxon>Bacteria</taxon>
        <taxon>Pseudomonadati</taxon>
        <taxon>Bacteroidota</taxon>
        <taxon>Flavobacteriia</taxon>
        <taxon>Flavobacteriales</taxon>
        <taxon>Flavobacteriaceae</taxon>
        <taxon>Dokdonia</taxon>
    </lineage>
</organism>
<comment type="caution">
    <text evidence="2">The sequence shown here is derived from an EMBL/GenBank/DDBJ whole genome shotgun (WGS) entry which is preliminary data.</text>
</comment>
<protein>
    <submittedName>
        <fullName evidence="2">STAS-like domain-containing protein</fullName>
    </submittedName>
</protein>
<dbReference type="Proteomes" id="UP001596043">
    <property type="component" value="Unassembled WGS sequence"/>
</dbReference>
<evidence type="ECO:0000259" key="1">
    <source>
        <dbReference type="Pfam" id="PF14213"/>
    </source>
</evidence>